<dbReference type="OrthoDB" id="1099523at2"/>
<keyword evidence="1" id="KW-0812">Transmembrane</keyword>
<dbReference type="InterPro" id="IPR050570">
    <property type="entry name" value="Cell_wall_metabolism_enzyme"/>
</dbReference>
<sequence length="201" mass="20781">MAAPAVAVKVAVHAAQSKTGRNIILGVLAVVLTIIMLPFILIGATVAGAVAQADTGTEEVVPPGVIGEVPVVGDWASPVASYVITTEWWGYYGHTGMDLAAPQETPIYAASSGTVTATHWAGQDSYGWHIVISHAGGLSTLYGHMVRPTTLQVGQKVKAGQHIGYVGSTGNSTGPHLHFETLVNGVPTDPRPVMAARGINL</sequence>
<comment type="caution">
    <text evidence="3">The sequence shown here is derived from an EMBL/GenBank/DDBJ whole genome shotgun (WGS) entry which is preliminary data.</text>
</comment>
<accession>A0A542Y6G9</accession>
<evidence type="ECO:0000313" key="3">
    <source>
        <dbReference type="EMBL" id="TQL43700.1"/>
    </source>
</evidence>
<evidence type="ECO:0000259" key="2">
    <source>
        <dbReference type="Pfam" id="PF01551"/>
    </source>
</evidence>
<dbReference type="CDD" id="cd12797">
    <property type="entry name" value="M23_peptidase"/>
    <property type="match status" value="1"/>
</dbReference>
<dbReference type="RefSeq" id="WP_141886975.1">
    <property type="nucleotide sequence ID" value="NZ_BAAAUY010000001.1"/>
</dbReference>
<dbReference type="Pfam" id="PF01551">
    <property type="entry name" value="Peptidase_M23"/>
    <property type="match status" value="1"/>
</dbReference>
<keyword evidence="4" id="KW-1185">Reference proteome</keyword>
<gene>
    <name evidence="3" type="ORF">FB468_1730</name>
</gene>
<dbReference type="Gene3D" id="2.70.70.10">
    <property type="entry name" value="Glucose Permease (Domain IIA)"/>
    <property type="match status" value="1"/>
</dbReference>
<keyword evidence="1" id="KW-0472">Membrane</keyword>
<evidence type="ECO:0000313" key="4">
    <source>
        <dbReference type="Proteomes" id="UP000319094"/>
    </source>
</evidence>
<dbReference type="GO" id="GO:0004222">
    <property type="term" value="F:metalloendopeptidase activity"/>
    <property type="evidence" value="ECO:0007669"/>
    <property type="project" value="TreeGrafter"/>
</dbReference>
<keyword evidence="1" id="KW-1133">Transmembrane helix</keyword>
<reference evidence="3 4" key="1">
    <citation type="submission" date="2019-06" db="EMBL/GenBank/DDBJ databases">
        <title>Sequencing the genomes of 1000 actinobacteria strains.</title>
        <authorList>
            <person name="Klenk H.-P."/>
        </authorList>
    </citation>
    <scope>NUCLEOTIDE SEQUENCE [LARGE SCALE GENOMIC DNA]</scope>
    <source>
        <strain evidence="3 4">DSM 8803</strain>
    </source>
</reference>
<protein>
    <submittedName>
        <fullName evidence="3">Peptidase M23-like protein</fullName>
    </submittedName>
</protein>
<dbReference type="InterPro" id="IPR016047">
    <property type="entry name" value="M23ase_b-sheet_dom"/>
</dbReference>
<dbReference type="PANTHER" id="PTHR21666:SF270">
    <property type="entry name" value="MUREIN HYDROLASE ACTIVATOR ENVC"/>
    <property type="match status" value="1"/>
</dbReference>
<dbReference type="PANTHER" id="PTHR21666">
    <property type="entry name" value="PEPTIDASE-RELATED"/>
    <property type="match status" value="1"/>
</dbReference>
<organism evidence="3 4">
    <name type="scientific">Leucobacter komagatae</name>
    <dbReference type="NCBI Taxonomy" id="55969"/>
    <lineage>
        <taxon>Bacteria</taxon>
        <taxon>Bacillati</taxon>
        <taxon>Actinomycetota</taxon>
        <taxon>Actinomycetes</taxon>
        <taxon>Micrococcales</taxon>
        <taxon>Microbacteriaceae</taxon>
        <taxon>Leucobacter</taxon>
    </lineage>
</organism>
<dbReference type="SUPFAM" id="SSF51261">
    <property type="entry name" value="Duplicated hybrid motif"/>
    <property type="match status" value="1"/>
</dbReference>
<evidence type="ECO:0000256" key="1">
    <source>
        <dbReference type="SAM" id="Phobius"/>
    </source>
</evidence>
<dbReference type="EMBL" id="VFON01000001">
    <property type="protein sequence ID" value="TQL43700.1"/>
    <property type="molecule type" value="Genomic_DNA"/>
</dbReference>
<dbReference type="InterPro" id="IPR011055">
    <property type="entry name" value="Dup_hybrid_motif"/>
</dbReference>
<feature type="domain" description="M23ase beta-sheet core" evidence="2">
    <location>
        <begin position="93"/>
        <end position="190"/>
    </location>
</feature>
<dbReference type="Proteomes" id="UP000319094">
    <property type="component" value="Unassembled WGS sequence"/>
</dbReference>
<proteinExistence type="predicted"/>
<feature type="transmembrane region" description="Helical" evidence="1">
    <location>
        <begin position="23"/>
        <end position="50"/>
    </location>
</feature>
<name>A0A542Y6G9_9MICO</name>
<dbReference type="AlphaFoldDB" id="A0A542Y6G9"/>